<comment type="caution">
    <text evidence="1">The sequence shown here is derived from an EMBL/GenBank/DDBJ whole genome shotgun (WGS) entry which is preliminary data.</text>
</comment>
<dbReference type="AlphaFoldDB" id="A0A917Q5K6"/>
<reference evidence="1 2" key="1">
    <citation type="journal article" date="2014" name="Int. J. Syst. Evol. Microbiol.">
        <title>Complete genome sequence of Corynebacterium casei LMG S-19264T (=DSM 44701T), isolated from a smear-ripened cheese.</title>
        <authorList>
            <consortium name="US DOE Joint Genome Institute (JGI-PGF)"/>
            <person name="Walter F."/>
            <person name="Albersmeier A."/>
            <person name="Kalinowski J."/>
            <person name="Ruckert C."/>
        </authorList>
    </citation>
    <scope>NUCLEOTIDE SEQUENCE [LARGE SCALE GENOMIC DNA]</scope>
    <source>
        <strain evidence="1 2">CGMCC 1.9161</strain>
    </source>
</reference>
<sequence>MAKRKASVHLAFRTTCKVTDRLIRGSSHDIAISSVRSGEARAPEALGAYLRARGDGPPWASADRIPAFQRLNFSRPVYSCSPIGAGMTSLPATRNPPDAGAP</sequence>
<dbReference type="Proteomes" id="UP000600449">
    <property type="component" value="Unassembled WGS sequence"/>
</dbReference>
<evidence type="ECO:0000313" key="1">
    <source>
        <dbReference type="EMBL" id="GGK24429.1"/>
    </source>
</evidence>
<dbReference type="EMBL" id="BMMF01000002">
    <property type="protein sequence ID" value="GGK24429.1"/>
    <property type="molecule type" value="Genomic_DNA"/>
</dbReference>
<accession>A0A917Q5K6</accession>
<gene>
    <name evidence="1" type="ORF">GCM10011322_08820</name>
</gene>
<protein>
    <submittedName>
        <fullName evidence="1">Uncharacterized protein</fullName>
    </submittedName>
</protein>
<keyword evidence="2" id="KW-1185">Reference proteome</keyword>
<proteinExistence type="predicted"/>
<evidence type="ECO:0000313" key="2">
    <source>
        <dbReference type="Proteomes" id="UP000600449"/>
    </source>
</evidence>
<organism evidence="1 2">
    <name type="scientific">Salinarimonas ramus</name>
    <dbReference type="NCBI Taxonomy" id="690164"/>
    <lineage>
        <taxon>Bacteria</taxon>
        <taxon>Pseudomonadati</taxon>
        <taxon>Pseudomonadota</taxon>
        <taxon>Alphaproteobacteria</taxon>
        <taxon>Hyphomicrobiales</taxon>
        <taxon>Salinarimonadaceae</taxon>
        <taxon>Salinarimonas</taxon>
    </lineage>
</organism>
<name>A0A917Q5K6_9HYPH</name>